<evidence type="ECO:0000313" key="2">
    <source>
        <dbReference type="EMBL" id="CDW79914.1"/>
    </source>
</evidence>
<accession>A0A078ACK9</accession>
<sequence length="1059" mass="124320">MSTNDQSAMVVLQSIYLGDQSAMIKSSKRIITKVNKKNRSEHISIHNEKQIPHQQILNGKQVKKALKLPYFNQLHNINFTQNVSQNSQKDQQGHIATGSSNNSNHHSHTHSTHTNGNLDITKTQAYRQIQALLQKQNQPANNQPQIDVNFQDLYQMQNTDSIQQKRKQRPSNQKMSPYQFHHIKYNNHKLSQEEEKLLKEYQQFFSKIGINIKNEPSQEIKTMLLNQRKIFNESQINEQMLSTQIKSQNEFLNSQILKPPQAPKKYFNTTFFNSTAKVNSSSPFKQIRELTNVTASSIMKPLPTEVREARIVILNKPFTHHKNHPINLLLKQINQFCTLTLAKVQNASQIKNITFDQALITNLSKQLGIELPKNQFLNVQLFKSKNFNVYCKEVILKKLFVAVNESNQVELNFERSQFQFYKGFIGKGNNAALIIQLFKNNRWWWNMYQSLQFTQDGEMILPNNYKDASSMNLNLHKEDFKEHNFIWTQWKKHRHFSYLKPTVSMSKTETKFNPKITQSQTEGLLYRQGNLSNDFRVYAKLENNFHLSNKCALFYNMKRYYEAIGRDPFEVIPLTFHVKKGTDDLEFYRFLDYFKEIELEIEQLKISRASARSQLREQPHIIVNERTQFKRKIKRKRVGSNNLSPRNQSPQLDENRLVNQSRLQTPKDQIKLKESIDNQVFSTRFQSLDKTNLDAFSRKTHLESFTKFPAILANHSSNLPNQQNTQHSNLLNQINKQSETKLQFSAKKDIRRKPRNIWIIKPGENTNRGNGITVCSKINEIKAILNTNSFDYSRTFIIQKYMEYPALYKNRKFDIRCYGMLTSVNGHIKGFFYEEGYIRTSSREYNLKKINNKLIHLTNDAVQKKADDYGKYEVGNKVSFKDYQTYLEETQPELCIDFQRDIFQSQIKRIITDTFRATYNSIDPKMRHHTFEIFGYDFMLDHDFKVQLIEVNTNPCIETSCPVLQRVITEMVDSGLRIALDPLFPPPNYNKRVNLAQIPITQWELVYDLDIDKAELDKIFETYEQNLLNGNITDITNANPVKDLEQELIKEEDQEDDFD</sequence>
<keyword evidence="3" id="KW-1185">Reference proteome</keyword>
<proteinExistence type="predicted"/>
<gene>
    <name evidence="2" type="primary">Contig15997.g17048</name>
    <name evidence="2" type="ORF">STYLEM_8906</name>
</gene>
<reference evidence="2 3" key="1">
    <citation type="submission" date="2014-06" db="EMBL/GenBank/DDBJ databases">
        <authorList>
            <person name="Swart Estienne"/>
        </authorList>
    </citation>
    <scope>NUCLEOTIDE SEQUENCE [LARGE SCALE GENOMIC DNA]</scope>
    <source>
        <strain evidence="2 3">130c</strain>
    </source>
</reference>
<dbReference type="OrthoDB" id="196367at2759"/>
<dbReference type="GO" id="GO:0016874">
    <property type="term" value="F:ligase activity"/>
    <property type="evidence" value="ECO:0007669"/>
    <property type="project" value="UniProtKB-KW"/>
</dbReference>
<dbReference type="PROSITE" id="PS51221">
    <property type="entry name" value="TTL"/>
    <property type="match status" value="1"/>
</dbReference>
<dbReference type="PANTHER" id="PTHR46069">
    <property type="entry name" value="TUBULIN TYROSINE LIGASE"/>
    <property type="match status" value="1"/>
</dbReference>
<feature type="region of interest" description="Disordered" evidence="1">
    <location>
        <begin position="84"/>
        <end position="117"/>
    </location>
</feature>
<feature type="compositionally biased region" description="Polar residues" evidence="1">
    <location>
        <begin position="639"/>
        <end position="658"/>
    </location>
</feature>
<dbReference type="Proteomes" id="UP000039865">
    <property type="component" value="Unassembled WGS sequence"/>
</dbReference>
<dbReference type="InterPro" id="IPR004344">
    <property type="entry name" value="TTL/TTLL_fam"/>
</dbReference>
<dbReference type="Gene3D" id="3.30.470.20">
    <property type="entry name" value="ATP-grasp fold, B domain"/>
    <property type="match status" value="1"/>
</dbReference>
<dbReference type="EMBL" id="CCKQ01008457">
    <property type="protein sequence ID" value="CDW79914.1"/>
    <property type="molecule type" value="Genomic_DNA"/>
</dbReference>
<dbReference type="PANTHER" id="PTHR46069:SF1">
    <property type="entry name" value="CHROMOSOME UNDETERMINED SCAFFOLD_125, WHOLE GENOME SHOTGUN SEQUENCE"/>
    <property type="match status" value="1"/>
</dbReference>
<protein>
    <submittedName>
        <fullName evidence="2">Tubulin-tyrosine ligase family protein</fullName>
    </submittedName>
</protein>
<name>A0A078ACK9_STYLE</name>
<keyword evidence="2" id="KW-0436">Ligase</keyword>
<dbReference type="InParanoid" id="A0A078ACK9"/>
<evidence type="ECO:0000313" key="3">
    <source>
        <dbReference type="Proteomes" id="UP000039865"/>
    </source>
</evidence>
<organism evidence="2 3">
    <name type="scientific">Stylonychia lemnae</name>
    <name type="common">Ciliate</name>
    <dbReference type="NCBI Taxonomy" id="5949"/>
    <lineage>
        <taxon>Eukaryota</taxon>
        <taxon>Sar</taxon>
        <taxon>Alveolata</taxon>
        <taxon>Ciliophora</taxon>
        <taxon>Intramacronucleata</taxon>
        <taxon>Spirotrichea</taxon>
        <taxon>Stichotrichia</taxon>
        <taxon>Sporadotrichida</taxon>
        <taxon>Oxytrichidae</taxon>
        <taxon>Stylonychinae</taxon>
        <taxon>Stylonychia</taxon>
    </lineage>
</organism>
<dbReference type="Pfam" id="PF03133">
    <property type="entry name" value="TTL"/>
    <property type="match status" value="1"/>
</dbReference>
<dbReference type="AlphaFoldDB" id="A0A078ACK9"/>
<evidence type="ECO:0000256" key="1">
    <source>
        <dbReference type="SAM" id="MobiDB-lite"/>
    </source>
</evidence>
<feature type="region of interest" description="Disordered" evidence="1">
    <location>
        <begin position="634"/>
        <end position="658"/>
    </location>
</feature>
<dbReference type="SUPFAM" id="SSF56059">
    <property type="entry name" value="Glutathione synthetase ATP-binding domain-like"/>
    <property type="match status" value="1"/>
</dbReference>